<gene>
    <name evidence="2" type="ORF">HD841_000657</name>
</gene>
<dbReference type="EMBL" id="JACCBY010000001">
    <property type="protein sequence ID" value="NYD88888.1"/>
    <property type="molecule type" value="Genomic_DNA"/>
</dbReference>
<dbReference type="RefSeq" id="WP_179507428.1">
    <property type="nucleotide sequence ID" value="NZ_JACCBY010000001.1"/>
</dbReference>
<reference evidence="2 3" key="1">
    <citation type="submission" date="2020-07" db="EMBL/GenBank/DDBJ databases">
        <authorList>
            <person name="Partida-Martinez L."/>
            <person name="Huntemann M."/>
            <person name="Clum A."/>
            <person name="Wang J."/>
            <person name="Palaniappan K."/>
            <person name="Ritter S."/>
            <person name="Chen I.-M."/>
            <person name="Stamatis D."/>
            <person name="Reddy T."/>
            <person name="O'Malley R."/>
            <person name="Daum C."/>
            <person name="Shapiro N."/>
            <person name="Ivanova N."/>
            <person name="Kyrpides N."/>
            <person name="Woyke T."/>
        </authorList>
    </citation>
    <scope>NUCLEOTIDE SEQUENCE [LARGE SCALE GENOMIC DNA]</scope>
    <source>
        <strain evidence="2 3">AS2.3</strain>
    </source>
</reference>
<dbReference type="Gene3D" id="1.10.260.40">
    <property type="entry name" value="lambda repressor-like DNA-binding domains"/>
    <property type="match status" value="1"/>
</dbReference>
<evidence type="ECO:0000259" key="1">
    <source>
        <dbReference type="PROSITE" id="PS50943"/>
    </source>
</evidence>
<dbReference type="InterPro" id="IPR010982">
    <property type="entry name" value="Lambda_DNA-bd_dom_sf"/>
</dbReference>
<proteinExistence type="predicted"/>
<sequence length="248" mass="27635">MTSPDDHPHDRLRSARERAGFESAAEAARAFGWPESRYRHHENGTRGIPLKHAEAYGRAYKVSPAWIVGFKTEQGLSTREKLQASLLTLDEILSIKDIDEAILDKFNIALIPKLTTSRLSGFKAVAQDPYEPLIMDKSLIKSLVPDLRKINLRLQAVEIDSDLEWSTLKKGSTIIIDRRYSPDPMSDHLWLVGFDSGMSVCPIDAEGEDILILNADKETVHRASKAALEVWGRVVWMGGPSGTFGIAK</sequence>
<evidence type="ECO:0000313" key="2">
    <source>
        <dbReference type="EMBL" id="NYD88888.1"/>
    </source>
</evidence>
<feature type="domain" description="HTH cro/C1-type" evidence="1">
    <location>
        <begin position="12"/>
        <end position="67"/>
    </location>
</feature>
<evidence type="ECO:0000313" key="3">
    <source>
        <dbReference type="Proteomes" id="UP000517753"/>
    </source>
</evidence>
<protein>
    <recommendedName>
        <fullName evidence="1">HTH cro/C1-type domain-containing protein</fullName>
    </recommendedName>
</protein>
<dbReference type="SUPFAM" id="SSF47413">
    <property type="entry name" value="lambda repressor-like DNA-binding domains"/>
    <property type="match status" value="1"/>
</dbReference>
<dbReference type="Pfam" id="PF13560">
    <property type="entry name" value="HTH_31"/>
    <property type="match status" value="1"/>
</dbReference>
<dbReference type="GO" id="GO:0003677">
    <property type="term" value="F:DNA binding"/>
    <property type="evidence" value="ECO:0007669"/>
    <property type="project" value="InterPro"/>
</dbReference>
<dbReference type="Proteomes" id="UP000517753">
    <property type="component" value="Unassembled WGS sequence"/>
</dbReference>
<name>A0A7Y9FKN4_9SPHN</name>
<accession>A0A7Y9FKN4</accession>
<organism evidence="2 3">
    <name type="scientific">Sphingomonas melonis</name>
    <dbReference type="NCBI Taxonomy" id="152682"/>
    <lineage>
        <taxon>Bacteria</taxon>
        <taxon>Pseudomonadati</taxon>
        <taxon>Pseudomonadota</taxon>
        <taxon>Alphaproteobacteria</taxon>
        <taxon>Sphingomonadales</taxon>
        <taxon>Sphingomonadaceae</taxon>
        <taxon>Sphingomonas</taxon>
    </lineage>
</organism>
<keyword evidence="3" id="KW-1185">Reference proteome</keyword>
<dbReference type="SMART" id="SM00530">
    <property type="entry name" value="HTH_XRE"/>
    <property type="match status" value="1"/>
</dbReference>
<dbReference type="PROSITE" id="PS50943">
    <property type="entry name" value="HTH_CROC1"/>
    <property type="match status" value="1"/>
</dbReference>
<dbReference type="AlphaFoldDB" id="A0A7Y9FKN4"/>
<dbReference type="InterPro" id="IPR001387">
    <property type="entry name" value="Cro/C1-type_HTH"/>
</dbReference>
<comment type="caution">
    <text evidence="2">The sequence shown here is derived from an EMBL/GenBank/DDBJ whole genome shotgun (WGS) entry which is preliminary data.</text>
</comment>
<reference evidence="2 3" key="2">
    <citation type="submission" date="2020-08" db="EMBL/GenBank/DDBJ databases">
        <title>The Agave Microbiome: Exploring the role of microbial communities in plant adaptations to desert environments.</title>
        <authorList>
            <person name="Partida-Martinez L.P."/>
        </authorList>
    </citation>
    <scope>NUCLEOTIDE SEQUENCE [LARGE SCALE GENOMIC DNA]</scope>
    <source>
        <strain evidence="2 3">AS2.3</strain>
    </source>
</reference>